<reference evidence="1 2" key="1">
    <citation type="submission" date="2012-12" db="EMBL/GenBank/DDBJ databases">
        <title>Whole genome shotgun sequence of Gordonia aichiensis NBRC 108223.</title>
        <authorList>
            <person name="Isaki-Nakamura S."/>
            <person name="Hosoyama A."/>
            <person name="Tsuchikane K."/>
            <person name="Ando Y."/>
            <person name="Baba S."/>
            <person name="Ohji S."/>
            <person name="Hamada M."/>
            <person name="Tamura T."/>
            <person name="Yamazoe A."/>
            <person name="Yamazaki S."/>
            <person name="Fujita N."/>
        </authorList>
    </citation>
    <scope>NUCLEOTIDE SEQUENCE [LARGE SCALE GENOMIC DNA]</scope>
    <source>
        <strain evidence="1 2">NBRC 108223</strain>
    </source>
</reference>
<evidence type="ECO:0000313" key="1">
    <source>
        <dbReference type="EMBL" id="GAC50992.1"/>
    </source>
</evidence>
<name>L7KST5_9ACTN</name>
<dbReference type="STRING" id="1220583.GOACH_36_00140"/>
<organism evidence="1 2">
    <name type="scientific">Gordonia aichiensis NBRC 108223</name>
    <dbReference type="NCBI Taxonomy" id="1220583"/>
    <lineage>
        <taxon>Bacteria</taxon>
        <taxon>Bacillati</taxon>
        <taxon>Actinomycetota</taxon>
        <taxon>Actinomycetes</taxon>
        <taxon>Mycobacteriales</taxon>
        <taxon>Gordoniaceae</taxon>
        <taxon>Gordonia</taxon>
    </lineage>
</organism>
<dbReference type="Proteomes" id="UP000010988">
    <property type="component" value="Unassembled WGS sequence"/>
</dbReference>
<evidence type="ECO:0000313" key="2">
    <source>
        <dbReference type="Proteomes" id="UP000010988"/>
    </source>
</evidence>
<dbReference type="EMBL" id="BANR01000036">
    <property type="protein sequence ID" value="GAC50992.1"/>
    <property type="molecule type" value="Genomic_DNA"/>
</dbReference>
<proteinExistence type="predicted"/>
<sequence>MITDIALCAASLVTGVVAGVAIATYRLRARLCPDLHAHELSDDDRAHIEAEFAAHTSAANRAISEFADALAGTDRDLRNRLRRFETGGYHS</sequence>
<gene>
    <name evidence="1" type="ORF">GOACH_36_00140</name>
</gene>
<protein>
    <submittedName>
        <fullName evidence="1">Uncharacterized protein</fullName>
    </submittedName>
</protein>
<accession>L7KST5</accession>
<dbReference type="RefSeq" id="WP_005179857.1">
    <property type="nucleotide sequence ID" value="NZ_BANR01000036.1"/>
</dbReference>
<dbReference type="AlphaFoldDB" id="L7KST5"/>
<keyword evidence="2" id="KW-1185">Reference proteome</keyword>
<dbReference type="OrthoDB" id="3831411at2"/>
<comment type="caution">
    <text evidence="1">The sequence shown here is derived from an EMBL/GenBank/DDBJ whole genome shotgun (WGS) entry which is preliminary data.</text>
</comment>